<comment type="caution">
    <text evidence="1">The sequence shown here is derived from an EMBL/GenBank/DDBJ whole genome shotgun (WGS) entry which is preliminary data.</text>
</comment>
<reference evidence="1 2" key="1">
    <citation type="submission" date="2019-06" db="EMBL/GenBank/DDBJ databases">
        <title>Draft genomes of female and male turbot (Scophthalmus maximus).</title>
        <authorList>
            <person name="Xu H."/>
            <person name="Xu X.-W."/>
            <person name="Shao C."/>
            <person name="Chen S."/>
        </authorList>
    </citation>
    <scope>NUCLEOTIDE SEQUENCE [LARGE SCALE GENOMIC DNA]</scope>
    <source>
        <strain evidence="1">Ysfricsl-2016a</strain>
        <tissue evidence="1">Blood</tissue>
    </source>
</reference>
<evidence type="ECO:0000313" key="2">
    <source>
        <dbReference type="Proteomes" id="UP000438429"/>
    </source>
</evidence>
<name>A0A6A4TQJ8_SCOMX</name>
<dbReference type="AlphaFoldDB" id="A0A6A4TQJ8"/>
<organism evidence="1 2">
    <name type="scientific">Scophthalmus maximus</name>
    <name type="common">Turbot</name>
    <name type="synonym">Psetta maxima</name>
    <dbReference type="NCBI Taxonomy" id="52904"/>
    <lineage>
        <taxon>Eukaryota</taxon>
        <taxon>Metazoa</taxon>
        <taxon>Chordata</taxon>
        <taxon>Craniata</taxon>
        <taxon>Vertebrata</taxon>
        <taxon>Euteleostomi</taxon>
        <taxon>Actinopterygii</taxon>
        <taxon>Neopterygii</taxon>
        <taxon>Teleostei</taxon>
        <taxon>Neoteleostei</taxon>
        <taxon>Acanthomorphata</taxon>
        <taxon>Carangaria</taxon>
        <taxon>Pleuronectiformes</taxon>
        <taxon>Pleuronectoidei</taxon>
        <taxon>Scophthalmidae</taxon>
        <taxon>Scophthalmus</taxon>
    </lineage>
</organism>
<dbReference type="EMBL" id="VEVO01000001">
    <property type="protein sequence ID" value="KAF0047159.1"/>
    <property type="molecule type" value="Genomic_DNA"/>
</dbReference>
<sequence length="116" mass="12966">MGEKSRIRRAIKVSHQVDAAVAKAPSSRANWVVYTLFRVDTFSNFFGVCITLACRMLLAEAAEPFHQGCSIAKPLPQAKLALTTLSTRYTQRGHQRNDEKHVYITSERCGRGRGTI</sequence>
<protein>
    <submittedName>
        <fullName evidence="1">Uncharacterized protein</fullName>
    </submittedName>
</protein>
<proteinExistence type="predicted"/>
<gene>
    <name evidence="1" type="ORF">F2P81_000792</name>
</gene>
<accession>A0A6A4TQJ8</accession>
<evidence type="ECO:0000313" key="1">
    <source>
        <dbReference type="EMBL" id="KAF0047159.1"/>
    </source>
</evidence>
<dbReference type="Proteomes" id="UP000438429">
    <property type="component" value="Unassembled WGS sequence"/>
</dbReference>